<comment type="function">
    <text evidence="5">Responsible for synthesis of pseudouridine from uracil.</text>
</comment>
<dbReference type="SUPFAM" id="SSF55174">
    <property type="entry name" value="Alpha-L RNA-binding motif"/>
    <property type="match status" value="1"/>
</dbReference>
<protein>
    <recommendedName>
        <fullName evidence="5">Pseudouridine synthase</fullName>
        <ecNumber evidence="5">5.4.99.-</ecNumber>
    </recommendedName>
</protein>
<evidence type="ECO:0000256" key="1">
    <source>
        <dbReference type="ARBA" id="ARBA00010876"/>
    </source>
</evidence>
<dbReference type="PROSITE" id="PS01129">
    <property type="entry name" value="PSI_RLU"/>
    <property type="match status" value="1"/>
</dbReference>
<dbReference type="InterPro" id="IPR036986">
    <property type="entry name" value="S4_RNA-bd_sf"/>
</dbReference>
<evidence type="ECO:0000313" key="8">
    <source>
        <dbReference type="Proteomes" id="UP000650524"/>
    </source>
</evidence>
<evidence type="ECO:0000256" key="5">
    <source>
        <dbReference type="RuleBase" id="RU362028"/>
    </source>
</evidence>
<dbReference type="Pfam" id="PF00849">
    <property type="entry name" value="PseudoU_synth_2"/>
    <property type="match status" value="1"/>
</dbReference>
<dbReference type="InterPro" id="IPR006145">
    <property type="entry name" value="PsdUridine_synth_RsuA/RluA"/>
</dbReference>
<dbReference type="EC" id="5.4.99.-" evidence="5"/>
<dbReference type="InterPro" id="IPR020103">
    <property type="entry name" value="PsdUridine_synth_cat_dom_sf"/>
</dbReference>
<dbReference type="CDD" id="cd02869">
    <property type="entry name" value="PseudoU_synth_RluA_like"/>
    <property type="match status" value="1"/>
</dbReference>
<name>A0A8J6N2C5_9DELT</name>
<dbReference type="GO" id="GO:0000455">
    <property type="term" value="P:enzyme-directed rRNA pseudouridine synthesis"/>
    <property type="evidence" value="ECO:0007669"/>
    <property type="project" value="TreeGrafter"/>
</dbReference>
<feature type="domain" description="RNA-binding S4" evidence="6">
    <location>
        <begin position="8"/>
        <end position="67"/>
    </location>
</feature>
<dbReference type="Proteomes" id="UP000650524">
    <property type="component" value="Unassembled WGS sequence"/>
</dbReference>
<dbReference type="NCBIfam" id="TIGR00005">
    <property type="entry name" value="rluA_subfam"/>
    <property type="match status" value="1"/>
</dbReference>
<dbReference type="SMART" id="SM00363">
    <property type="entry name" value="S4"/>
    <property type="match status" value="1"/>
</dbReference>
<accession>A0A8J6N2C5</accession>
<evidence type="ECO:0000313" key="7">
    <source>
        <dbReference type="EMBL" id="MBC8178887.1"/>
    </source>
</evidence>
<sequence length="312" mass="34653">MPETAQGTRLDVFLCNSRVDLSRARIQALIKDGHAKVNDRPSKPSYKLKAGDRVSLTIPPPTLPDLTPDEVEFQIIHEDSSLIVLSKPAGIVVHPAPGHSTGTLVHGLLKHCKDLSGIGGTLRPGIVHRLDKDTSGLMVVAKNDLTHASLAQQFKSGAVKKKYLALVHGQIKGEEGKIDLPIARHPSRRKEMAVVLSGGREALTWWQKLAEFQTGFSLLSVSIKTGRTHQIRVHLSHMGHPVAGDPVYGYGPNWWKRRFPQKNGPMLNLKRQMLHSKRLGFVHPENKNYMEFEAPLPDDMKHALEVLEQLDL</sequence>
<dbReference type="PANTHER" id="PTHR21600:SF44">
    <property type="entry name" value="RIBOSOMAL LARGE SUBUNIT PSEUDOURIDINE SYNTHASE D"/>
    <property type="match status" value="1"/>
</dbReference>
<keyword evidence="2 5" id="KW-0413">Isomerase</keyword>
<dbReference type="InterPro" id="IPR006225">
    <property type="entry name" value="PsdUridine_synth_RluC/D"/>
</dbReference>
<dbReference type="EMBL" id="JACNJD010000324">
    <property type="protein sequence ID" value="MBC8178887.1"/>
    <property type="molecule type" value="Genomic_DNA"/>
</dbReference>
<dbReference type="PANTHER" id="PTHR21600">
    <property type="entry name" value="MITOCHONDRIAL RNA PSEUDOURIDINE SYNTHASE"/>
    <property type="match status" value="1"/>
</dbReference>
<evidence type="ECO:0000259" key="6">
    <source>
        <dbReference type="SMART" id="SM00363"/>
    </source>
</evidence>
<dbReference type="PROSITE" id="PS50889">
    <property type="entry name" value="S4"/>
    <property type="match status" value="1"/>
</dbReference>
<dbReference type="Pfam" id="PF01479">
    <property type="entry name" value="S4"/>
    <property type="match status" value="1"/>
</dbReference>
<dbReference type="InterPro" id="IPR050188">
    <property type="entry name" value="RluA_PseudoU_synthase"/>
</dbReference>
<reference evidence="7 8" key="1">
    <citation type="submission" date="2020-08" db="EMBL/GenBank/DDBJ databases">
        <title>Bridging the membrane lipid divide: bacteria of the FCB group superphylum have the potential to synthesize archaeal ether lipids.</title>
        <authorList>
            <person name="Villanueva L."/>
            <person name="Von Meijenfeldt F.A.B."/>
            <person name="Westbye A.B."/>
            <person name="Yadav S."/>
            <person name="Hopmans E.C."/>
            <person name="Dutilh B.E."/>
            <person name="Sinninghe Damste J.S."/>
        </authorList>
    </citation>
    <scope>NUCLEOTIDE SEQUENCE [LARGE SCALE GENOMIC DNA]</scope>
    <source>
        <strain evidence="7">NIOZ-UU27</strain>
    </source>
</reference>
<dbReference type="Gene3D" id="3.30.2350.10">
    <property type="entry name" value="Pseudouridine synthase"/>
    <property type="match status" value="1"/>
</dbReference>
<dbReference type="Gene3D" id="3.10.290.10">
    <property type="entry name" value="RNA-binding S4 domain"/>
    <property type="match status" value="1"/>
</dbReference>
<keyword evidence="4" id="KW-0694">RNA-binding</keyword>
<dbReference type="InterPro" id="IPR006224">
    <property type="entry name" value="PsdUridine_synth_RluA-like_CS"/>
</dbReference>
<comment type="caution">
    <text evidence="7">The sequence shown here is derived from an EMBL/GenBank/DDBJ whole genome shotgun (WGS) entry which is preliminary data.</text>
</comment>
<dbReference type="GO" id="GO:0120159">
    <property type="term" value="F:rRNA pseudouridine synthase activity"/>
    <property type="evidence" value="ECO:0007669"/>
    <property type="project" value="UniProtKB-ARBA"/>
</dbReference>
<gene>
    <name evidence="7" type="ORF">H8E19_15895</name>
</gene>
<comment type="catalytic activity">
    <reaction evidence="5">
        <text>a uridine in RNA = a pseudouridine in RNA</text>
        <dbReference type="Rhea" id="RHEA:48348"/>
        <dbReference type="Rhea" id="RHEA-COMP:12068"/>
        <dbReference type="Rhea" id="RHEA-COMP:12069"/>
        <dbReference type="ChEBI" id="CHEBI:65314"/>
        <dbReference type="ChEBI" id="CHEBI:65315"/>
    </reaction>
</comment>
<feature type="active site" evidence="3">
    <location>
        <position position="131"/>
    </location>
</feature>
<dbReference type="GO" id="GO:0003723">
    <property type="term" value="F:RNA binding"/>
    <property type="evidence" value="ECO:0007669"/>
    <property type="project" value="UniProtKB-KW"/>
</dbReference>
<comment type="similarity">
    <text evidence="1 5">Belongs to the pseudouridine synthase RluA family.</text>
</comment>
<dbReference type="CDD" id="cd00165">
    <property type="entry name" value="S4"/>
    <property type="match status" value="1"/>
</dbReference>
<evidence type="ECO:0000256" key="2">
    <source>
        <dbReference type="ARBA" id="ARBA00023235"/>
    </source>
</evidence>
<evidence type="ECO:0000256" key="3">
    <source>
        <dbReference type="PIRSR" id="PIRSR606225-1"/>
    </source>
</evidence>
<dbReference type="SUPFAM" id="SSF55120">
    <property type="entry name" value="Pseudouridine synthase"/>
    <property type="match status" value="1"/>
</dbReference>
<evidence type="ECO:0000256" key="4">
    <source>
        <dbReference type="PROSITE-ProRule" id="PRU00182"/>
    </source>
</evidence>
<proteinExistence type="inferred from homology"/>
<dbReference type="InterPro" id="IPR002942">
    <property type="entry name" value="S4_RNA-bd"/>
</dbReference>
<dbReference type="AlphaFoldDB" id="A0A8J6N2C5"/>
<organism evidence="7 8">
    <name type="scientific">Candidatus Desulfacyla euxinica</name>
    <dbReference type="NCBI Taxonomy" id="2841693"/>
    <lineage>
        <taxon>Bacteria</taxon>
        <taxon>Deltaproteobacteria</taxon>
        <taxon>Candidatus Desulfacyla</taxon>
    </lineage>
</organism>